<dbReference type="EMBL" id="MCFJ01000025">
    <property type="protein sequence ID" value="ORY55926.1"/>
    <property type="molecule type" value="Genomic_DNA"/>
</dbReference>
<dbReference type="AlphaFoldDB" id="A0A1Y2D9X8"/>
<feature type="non-terminal residue" evidence="1">
    <location>
        <position position="137"/>
    </location>
</feature>
<keyword evidence="2" id="KW-1185">Reference proteome</keyword>
<accession>A0A1Y2D9X8</accession>
<dbReference type="Proteomes" id="UP000193689">
    <property type="component" value="Unassembled WGS sequence"/>
</dbReference>
<reference evidence="1 2" key="1">
    <citation type="submission" date="2016-07" db="EMBL/GenBank/DDBJ databases">
        <title>Pervasive Adenine N6-methylation of Active Genes in Fungi.</title>
        <authorList>
            <consortium name="DOE Joint Genome Institute"/>
            <person name="Mondo S.J."/>
            <person name="Dannebaum R.O."/>
            <person name="Kuo R.C."/>
            <person name="Labutti K."/>
            <person name="Haridas S."/>
            <person name="Kuo A."/>
            <person name="Salamov A."/>
            <person name="Ahrendt S.R."/>
            <person name="Lipzen A."/>
            <person name="Sullivan W."/>
            <person name="Andreopoulos W.B."/>
            <person name="Clum A."/>
            <person name="Lindquist E."/>
            <person name="Daum C."/>
            <person name="Ramamoorthy G.K."/>
            <person name="Gryganskyi A."/>
            <person name="Culley D."/>
            <person name="Magnuson J.K."/>
            <person name="James T.Y."/>
            <person name="O'Malley M.A."/>
            <person name="Stajich J.E."/>
            <person name="Spatafora J.W."/>
            <person name="Visel A."/>
            <person name="Grigoriev I.V."/>
        </authorList>
    </citation>
    <scope>NUCLEOTIDE SEQUENCE [LARGE SCALE GENOMIC DNA]</scope>
    <source>
        <strain evidence="1 2">CBS 129021</strain>
    </source>
</reference>
<name>A0A1Y2D9X8_9PEZI</name>
<dbReference type="STRING" id="1141098.A0A1Y2D9X8"/>
<evidence type="ECO:0000313" key="1">
    <source>
        <dbReference type="EMBL" id="ORY55926.1"/>
    </source>
</evidence>
<dbReference type="GeneID" id="63773995"/>
<gene>
    <name evidence="1" type="ORF">BCR38DRAFT_403002</name>
</gene>
<sequence>MVTDIDLSVRLKYGIHSIFLLVDPTSTFGAVASELLEILQERYPDGLTTQDSKTKTALPSDSSLIEFAVLKSPTDPLQGWKSLKAKGNDTWVGKGVKDGMMVAFAFRDEDEEEMGEVVFVVDFPSYDDEMEEPEAED</sequence>
<dbReference type="InParanoid" id="A0A1Y2D9X8"/>
<proteinExistence type="predicted"/>
<comment type="caution">
    <text evidence="1">The sequence shown here is derived from an EMBL/GenBank/DDBJ whole genome shotgun (WGS) entry which is preliminary data.</text>
</comment>
<dbReference type="RefSeq" id="XP_040709878.1">
    <property type="nucleotide sequence ID" value="XM_040857783.1"/>
</dbReference>
<evidence type="ECO:0000313" key="2">
    <source>
        <dbReference type="Proteomes" id="UP000193689"/>
    </source>
</evidence>
<organism evidence="1 2">
    <name type="scientific">Pseudomassariella vexata</name>
    <dbReference type="NCBI Taxonomy" id="1141098"/>
    <lineage>
        <taxon>Eukaryota</taxon>
        <taxon>Fungi</taxon>
        <taxon>Dikarya</taxon>
        <taxon>Ascomycota</taxon>
        <taxon>Pezizomycotina</taxon>
        <taxon>Sordariomycetes</taxon>
        <taxon>Xylariomycetidae</taxon>
        <taxon>Amphisphaeriales</taxon>
        <taxon>Pseudomassariaceae</taxon>
        <taxon>Pseudomassariella</taxon>
    </lineage>
</organism>
<dbReference type="OrthoDB" id="5376498at2759"/>
<protein>
    <submittedName>
        <fullName evidence="1">Uncharacterized protein</fullName>
    </submittedName>
</protein>